<feature type="transmembrane region" description="Helical" evidence="1">
    <location>
        <begin position="6"/>
        <end position="27"/>
    </location>
</feature>
<feature type="transmembrane region" description="Helical" evidence="1">
    <location>
        <begin position="64"/>
        <end position="83"/>
    </location>
</feature>
<feature type="transmembrane region" description="Helical" evidence="1">
    <location>
        <begin position="34"/>
        <end position="52"/>
    </location>
</feature>
<keyword evidence="1" id="KW-1133">Transmembrane helix</keyword>
<gene>
    <name evidence="2" type="ORF">CAL15_09510</name>
</gene>
<evidence type="ECO:0000313" key="3">
    <source>
        <dbReference type="Proteomes" id="UP000194161"/>
    </source>
</evidence>
<accession>A0A1W6ZB40</accession>
<evidence type="ECO:0000313" key="2">
    <source>
        <dbReference type="EMBL" id="ARP94603.1"/>
    </source>
</evidence>
<dbReference type="Proteomes" id="UP000194161">
    <property type="component" value="Chromosome"/>
</dbReference>
<keyword evidence="1" id="KW-0472">Membrane</keyword>
<dbReference type="AlphaFoldDB" id="A0A1W6ZB40"/>
<dbReference type="STRING" id="463040.CAL15_09510"/>
<dbReference type="EMBL" id="CP021111">
    <property type="protein sequence ID" value="ARP94603.1"/>
    <property type="molecule type" value="Genomic_DNA"/>
</dbReference>
<dbReference type="KEGG" id="bgm:CAL15_09510"/>
<proteinExistence type="predicted"/>
<name>A0A1W6ZB40_9BORD</name>
<evidence type="ECO:0000256" key="1">
    <source>
        <dbReference type="SAM" id="Phobius"/>
    </source>
</evidence>
<protein>
    <submittedName>
        <fullName evidence="2">Uncharacterized protein</fullName>
    </submittedName>
</protein>
<keyword evidence="3" id="KW-1185">Reference proteome</keyword>
<organism evidence="2 3">
    <name type="scientific">Bordetella genomosp. 13</name>
    <dbReference type="NCBI Taxonomy" id="463040"/>
    <lineage>
        <taxon>Bacteria</taxon>
        <taxon>Pseudomonadati</taxon>
        <taxon>Pseudomonadota</taxon>
        <taxon>Betaproteobacteria</taxon>
        <taxon>Burkholderiales</taxon>
        <taxon>Alcaligenaceae</taxon>
        <taxon>Bordetella</taxon>
    </lineage>
</organism>
<dbReference type="RefSeq" id="WP_086078371.1">
    <property type="nucleotide sequence ID" value="NZ_CP021111.1"/>
</dbReference>
<keyword evidence="1" id="KW-0812">Transmembrane</keyword>
<dbReference type="OrthoDB" id="8637384at2"/>
<reference evidence="2 3" key="1">
    <citation type="submission" date="2017-05" db="EMBL/GenBank/DDBJ databases">
        <title>Complete and WGS of Bordetella genogroups.</title>
        <authorList>
            <person name="Spilker T."/>
            <person name="LiPuma J."/>
        </authorList>
    </citation>
    <scope>NUCLEOTIDE SEQUENCE [LARGE SCALE GENOMIC DNA]</scope>
    <source>
        <strain evidence="2 3">AU7206</strain>
    </source>
</reference>
<sequence>MQYESLFWAMAAIVALALAGGALLALLPSVVHSLAGVLAGALVVLVAVLMVAREGELAPQAWLLAVASFLFSSVIGTAATLVARKVLRYRRQTG</sequence>